<proteinExistence type="predicted"/>
<dbReference type="EMBL" id="GGEC01090907">
    <property type="protein sequence ID" value="MBX71391.1"/>
    <property type="molecule type" value="Transcribed_RNA"/>
</dbReference>
<protein>
    <submittedName>
        <fullName evidence="1">Uncharacterized protein</fullName>
    </submittedName>
</protein>
<sequence length="12" mass="1329">MVPLFLSSGHLQ</sequence>
<name>A0A2P2QWW4_RHIMU</name>
<reference evidence="1" key="1">
    <citation type="submission" date="2018-02" db="EMBL/GenBank/DDBJ databases">
        <title>Rhizophora mucronata_Transcriptome.</title>
        <authorList>
            <person name="Meera S.P."/>
            <person name="Sreeshan A."/>
            <person name="Augustine A."/>
        </authorList>
    </citation>
    <scope>NUCLEOTIDE SEQUENCE</scope>
    <source>
        <tissue evidence="1">Leaf</tissue>
    </source>
</reference>
<evidence type="ECO:0000313" key="1">
    <source>
        <dbReference type="EMBL" id="MBX71391.1"/>
    </source>
</evidence>
<accession>A0A2P2QWW4</accession>
<organism evidence="1">
    <name type="scientific">Rhizophora mucronata</name>
    <name type="common">Asiatic mangrove</name>
    <dbReference type="NCBI Taxonomy" id="61149"/>
    <lineage>
        <taxon>Eukaryota</taxon>
        <taxon>Viridiplantae</taxon>
        <taxon>Streptophyta</taxon>
        <taxon>Embryophyta</taxon>
        <taxon>Tracheophyta</taxon>
        <taxon>Spermatophyta</taxon>
        <taxon>Magnoliopsida</taxon>
        <taxon>eudicotyledons</taxon>
        <taxon>Gunneridae</taxon>
        <taxon>Pentapetalae</taxon>
        <taxon>rosids</taxon>
        <taxon>fabids</taxon>
        <taxon>Malpighiales</taxon>
        <taxon>Rhizophoraceae</taxon>
        <taxon>Rhizophora</taxon>
    </lineage>
</organism>